<protein>
    <submittedName>
        <fullName evidence="1">Uncharacterized protein</fullName>
    </submittedName>
</protein>
<name>A0A016WCJ4_9BILA</name>
<keyword evidence="2" id="KW-1185">Reference proteome</keyword>
<gene>
    <name evidence="1" type="primary">Acey_s0837.g2605</name>
    <name evidence="1" type="ORF">Y032_0837g2605</name>
</gene>
<comment type="caution">
    <text evidence="1">The sequence shown here is derived from an EMBL/GenBank/DDBJ whole genome shotgun (WGS) entry which is preliminary data.</text>
</comment>
<dbReference type="AlphaFoldDB" id="A0A016WCJ4"/>
<proteinExistence type="predicted"/>
<sequence length="94" mass="10843">MRLHFGDDTFRVVNVRNCTYKGHLECHCSRGSRRGKTKTCFAHQLRDFPKNSVELLSHEKILNPGIFSSFFLSTFSPLLYVSTCEVIVVMRAME</sequence>
<accession>A0A016WCJ4</accession>
<organism evidence="1 2">
    <name type="scientific">Ancylostoma ceylanicum</name>
    <dbReference type="NCBI Taxonomy" id="53326"/>
    <lineage>
        <taxon>Eukaryota</taxon>
        <taxon>Metazoa</taxon>
        <taxon>Ecdysozoa</taxon>
        <taxon>Nematoda</taxon>
        <taxon>Chromadorea</taxon>
        <taxon>Rhabditida</taxon>
        <taxon>Rhabditina</taxon>
        <taxon>Rhabditomorpha</taxon>
        <taxon>Strongyloidea</taxon>
        <taxon>Ancylostomatidae</taxon>
        <taxon>Ancylostomatinae</taxon>
        <taxon>Ancylostoma</taxon>
    </lineage>
</organism>
<evidence type="ECO:0000313" key="2">
    <source>
        <dbReference type="Proteomes" id="UP000024635"/>
    </source>
</evidence>
<dbReference type="Proteomes" id="UP000024635">
    <property type="component" value="Unassembled WGS sequence"/>
</dbReference>
<reference evidence="2" key="1">
    <citation type="journal article" date="2015" name="Nat. Genet.">
        <title>The genome and transcriptome of the zoonotic hookworm Ancylostoma ceylanicum identify infection-specific gene families.</title>
        <authorList>
            <person name="Schwarz E.M."/>
            <person name="Hu Y."/>
            <person name="Antoshechkin I."/>
            <person name="Miller M.M."/>
            <person name="Sternberg P.W."/>
            <person name="Aroian R.V."/>
        </authorList>
    </citation>
    <scope>NUCLEOTIDE SEQUENCE</scope>
    <source>
        <strain evidence="2">HY135</strain>
    </source>
</reference>
<evidence type="ECO:0000313" key="1">
    <source>
        <dbReference type="EMBL" id="EYC36997.1"/>
    </source>
</evidence>
<dbReference type="EMBL" id="JARK01000437">
    <property type="protein sequence ID" value="EYC36997.1"/>
    <property type="molecule type" value="Genomic_DNA"/>
</dbReference>